<evidence type="ECO:0000256" key="7">
    <source>
        <dbReference type="ARBA" id="ARBA00019179"/>
    </source>
</evidence>
<dbReference type="PANTHER" id="PTHR10954:SF18">
    <property type="entry name" value="RIBONUCLEASE HII"/>
    <property type="match status" value="1"/>
</dbReference>
<evidence type="ECO:0000256" key="12">
    <source>
        <dbReference type="ARBA" id="ARBA00022801"/>
    </source>
</evidence>
<dbReference type="PANTHER" id="PTHR10954">
    <property type="entry name" value="RIBONUCLEASE H2 SUBUNIT A"/>
    <property type="match status" value="1"/>
</dbReference>
<accession>A0A0C2VUL5</accession>
<dbReference type="NCBIfam" id="NF000594">
    <property type="entry name" value="PRK00015.1-1"/>
    <property type="match status" value="1"/>
</dbReference>
<feature type="domain" description="RNase H type-2" evidence="17">
    <location>
        <begin position="71"/>
        <end position="255"/>
    </location>
</feature>
<evidence type="ECO:0000256" key="3">
    <source>
        <dbReference type="ARBA" id="ARBA00004065"/>
    </source>
</evidence>
<comment type="cofactor">
    <cofactor evidence="2">
        <name>Mg(2+)</name>
        <dbReference type="ChEBI" id="CHEBI:18420"/>
    </cofactor>
</comment>
<dbReference type="FunFam" id="3.30.420.10:FF:000006">
    <property type="entry name" value="Ribonuclease HII"/>
    <property type="match status" value="1"/>
</dbReference>
<dbReference type="OrthoDB" id="9803420at2"/>
<feature type="binding site" evidence="14 15">
    <location>
        <position position="169"/>
    </location>
    <ligand>
        <name>a divalent metal cation</name>
        <dbReference type="ChEBI" id="CHEBI:60240"/>
    </ligand>
</feature>
<dbReference type="PATRIC" id="fig|220754.4.peg.1884"/>
<evidence type="ECO:0000313" key="19">
    <source>
        <dbReference type="Proteomes" id="UP000031972"/>
    </source>
</evidence>
<evidence type="ECO:0000256" key="15">
    <source>
        <dbReference type="PROSITE-ProRule" id="PRU01319"/>
    </source>
</evidence>
<evidence type="ECO:0000313" key="18">
    <source>
        <dbReference type="EMBL" id="KIL47698.1"/>
    </source>
</evidence>
<dbReference type="GO" id="GO:0003723">
    <property type="term" value="F:RNA binding"/>
    <property type="evidence" value="ECO:0007669"/>
    <property type="project" value="UniProtKB-UniRule"/>
</dbReference>
<dbReference type="PROSITE" id="PS51975">
    <property type="entry name" value="RNASE_H_2"/>
    <property type="match status" value="1"/>
</dbReference>
<evidence type="ECO:0000259" key="17">
    <source>
        <dbReference type="PROSITE" id="PS51975"/>
    </source>
</evidence>
<keyword evidence="11 14" id="KW-0255">Endonuclease</keyword>
<dbReference type="GO" id="GO:0030145">
    <property type="term" value="F:manganese ion binding"/>
    <property type="evidence" value="ECO:0007669"/>
    <property type="project" value="UniProtKB-UniRule"/>
</dbReference>
<dbReference type="Proteomes" id="UP000031972">
    <property type="component" value="Unassembled WGS sequence"/>
</dbReference>
<evidence type="ECO:0000256" key="8">
    <source>
        <dbReference type="ARBA" id="ARBA00022490"/>
    </source>
</evidence>
<comment type="function">
    <text evidence="3 14 16">Endonuclease that specifically degrades the RNA of RNA-DNA hybrids.</text>
</comment>
<comment type="subcellular location">
    <subcellularLocation>
        <location evidence="4 14">Cytoplasm</location>
    </subcellularLocation>
</comment>
<evidence type="ECO:0000256" key="6">
    <source>
        <dbReference type="ARBA" id="ARBA00012180"/>
    </source>
</evidence>
<name>A0A0C2VUL5_9BACL</name>
<reference evidence="18 19" key="1">
    <citation type="submission" date="2015-01" db="EMBL/GenBank/DDBJ databases">
        <title>Jeotgalibacillus campisalis genome sequencing.</title>
        <authorList>
            <person name="Goh K.M."/>
            <person name="Chan K.-G."/>
            <person name="Yaakop A.S."/>
            <person name="Ee R."/>
            <person name="Gan H.M."/>
            <person name="Chan C.S."/>
        </authorList>
    </citation>
    <scope>NUCLEOTIDE SEQUENCE [LARGE SCALE GENOMIC DNA]</scope>
    <source>
        <strain evidence="18 19">SF-57</strain>
    </source>
</reference>
<dbReference type="AlphaFoldDB" id="A0A0C2VUL5"/>
<evidence type="ECO:0000256" key="10">
    <source>
        <dbReference type="ARBA" id="ARBA00022723"/>
    </source>
</evidence>
<comment type="caution">
    <text evidence="18">The sequence shown here is derived from an EMBL/GenBank/DDBJ whole genome shotgun (WGS) entry which is preliminary data.</text>
</comment>
<dbReference type="InterPro" id="IPR001352">
    <property type="entry name" value="RNase_HII/HIII"/>
</dbReference>
<evidence type="ECO:0000256" key="16">
    <source>
        <dbReference type="RuleBase" id="RU003515"/>
    </source>
</evidence>
<dbReference type="CDD" id="cd07182">
    <property type="entry name" value="RNase_HII_bacteria_HII_like"/>
    <property type="match status" value="1"/>
</dbReference>
<comment type="similarity">
    <text evidence="5 14 16">Belongs to the RNase HII family.</text>
</comment>
<dbReference type="EC" id="3.1.26.4" evidence="6 14"/>
<dbReference type="InterPro" id="IPR024567">
    <property type="entry name" value="RNase_HII/HIII_dom"/>
</dbReference>
<evidence type="ECO:0000256" key="1">
    <source>
        <dbReference type="ARBA" id="ARBA00000077"/>
    </source>
</evidence>
<feature type="binding site" evidence="14 15">
    <location>
        <position position="77"/>
    </location>
    <ligand>
        <name>a divalent metal cation</name>
        <dbReference type="ChEBI" id="CHEBI:60240"/>
    </ligand>
</feature>
<dbReference type="GO" id="GO:0005737">
    <property type="term" value="C:cytoplasm"/>
    <property type="evidence" value="ECO:0007669"/>
    <property type="project" value="UniProtKB-SubCell"/>
</dbReference>
<dbReference type="InterPro" id="IPR022898">
    <property type="entry name" value="RNase_HII"/>
</dbReference>
<keyword evidence="10 14" id="KW-0479">Metal-binding</keyword>
<protein>
    <recommendedName>
        <fullName evidence="7 14">Ribonuclease HII</fullName>
        <shortName evidence="14">RNase HII</shortName>
        <ecNumber evidence="6 14">3.1.26.4</ecNumber>
    </recommendedName>
</protein>
<dbReference type="GO" id="GO:0004523">
    <property type="term" value="F:RNA-DNA hybrid ribonuclease activity"/>
    <property type="evidence" value="ECO:0007669"/>
    <property type="project" value="UniProtKB-UniRule"/>
</dbReference>
<dbReference type="GO" id="GO:0043137">
    <property type="term" value="P:DNA replication, removal of RNA primer"/>
    <property type="evidence" value="ECO:0007669"/>
    <property type="project" value="TreeGrafter"/>
</dbReference>
<evidence type="ECO:0000256" key="14">
    <source>
        <dbReference type="HAMAP-Rule" id="MF_00052"/>
    </source>
</evidence>
<evidence type="ECO:0000256" key="9">
    <source>
        <dbReference type="ARBA" id="ARBA00022722"/>
    </source>
</evidence>
<evidence type="ECO:0000256" key="5">
    <source>
        <dbReference type="ARBA" id="ARBA00007383"/>
    </source>
</evidence>
<evidence type="ECO:0000256" key="2">
    <source>
        <dbReference type="ARBA" id="ARBA00001946"/>
    </source>
</evidence>
<dbReference type="Gene3D" id="3.30.420.10">
    <property type="entry name" value="Ribonuclease H-like superfamily/Ribonuclease H"/>
    <property type="match status" value="1"/>
</dbReference>
<keyword evidence="12 14" id="KW-0378">Hydrolase</keyword>
<keyword evidence="19" id="KW-1185">Reference proteome</keyword>
<dbReference type="GO" id="GO:0032299">
    <property type="term" value="C:ribonuclease H2 complex"/>
    <property type="evidence" value="ECO:0007669"/>
    <property type="project" value="TreeGrafter"/>
</dbReference>
<keyword evidence="13 14" id="KW-0464">Manganese</keyword>
<dbReference type="SUPFAM" id="SSF53098">
    <property type="entry name" value="Ribonuclease H-like"/>
    <property type="match status" value="1"/>
</dbReference>
<gene>
    <name evidence="14" type="primary">rnhB</name>
    <name evidence="18" type="ORF">KR50_18650</name>
</gene>
<dbReference type="NCBIfam" id="NF000595">
    <property type="entry name" value="PRK00015.1-3"/>
    <property type="match status" value="1"/>
</dbReference>
<keyword evidence="9 14" id="KW-0540">Nuclease</keyword>
<evidence type="ECO:0000256" key="13">
    <source>
        <dbReference type="ARBA" id="ARBA00023211"/>
    </source>
</evidence>
<proteinExistence type="inferred from homology"/>
<organism evidence="18 19">
    <name type="scientific">Jeotgalibacillus campisalis</name>
    <dbReference type="NCBI Taxonomy" id="220754"/>
    <lineage>
        <taxon>Bacteria</taxon>
        <taxon>Bacillati</taxon>
        <taxon>Bacillota</taxon>
        <taxon>Bacilli</taxon>
        <taxon>Bacillales</taxon>
        <taxon>Caryophanaceae</taxon>
        <taxon>Jeotgalibacillus</taxon>
    </lineage>
</organism>
<feature type="binding site" evidence="14 15">
    <location>
        <position position="78"/>
    </location>
    <ligand>
        <name>a divalent metal cation</name>
        <dbReference type="ChEBI" id="CHEBI:60240"/>
    </ligand>
</feature>
<dbReference type="Pfam" id="PF01351">
    <property type="entry name" value="RNase_HII"/>
    <property type="match status" value="1"/>
</dbReference>
<dbReference type="RefSeq" id="WP_041057459.1">
    <property type="nucleotide sequence ID" value="NZ_JXRR01000014.1"/>
</dbReference>
<dbReference type="InterPro" id="IPR012337">
    <property type="entry name" value="RNaseH-like_sf"/>
</dbReference>
<evidence type="ECO:0000256" key="11">
    <source>
        <dbReference type="ARBA" id="ARBA00022759"/>
    </source>
</evidence>
<keyword evidence="8 14" id="KW-0963">Cytoplasm</keyword>
<dbReference type="EMBL" id="JXRR01000014">
    <property type="protein sequence ID" value="KIL47698.1"/>
    <property type="molecule type" value="Genomic_DNA"/>
</dbReference>
<dbReference type="HAMAP" id="MF_00052_B">
    <property type="entry name" value="RNase_HII_B"/>
    <property type="match status" value="1"/>
</dbReference>
<dbReference type="InterPro" id="IPR036397">
    <property type="entry name" value="RNaseH_sf"/>
</dbReference>
<evidence type="ECO:0000256" key="4">
    <source>
        <dbReference type="ARBA" id="ARBA00004496"/>
    </source>
</evidence>
<dbReference type="GO" id="GO:0006298">
    <property type="term" value="P:mismatch repair"/>
    <property type="evidence" value="ECO:0007669"/>
    <property type="project" value="TreeGrafter"/>
</dbReference>
<comment type="cofactor">
    <cofactor evidence="14 15">
        <name>Mn(2+)</name>
        <dbReference type="ChEBI" id="CHEBI:29035"/>
    </cofactor>
    <cofactor evidence="14 15">
        <name>Mg(2+)</name>
        <dbReference type="ChEBI" id="CHEBI:18420"/>
    </cofactor>
    <text evidence="14 15">Manganese or magnesium. Binds 1 divalent metal ion per monomer in the absence of substrate. May bind a second metal ion after substrate binding.</text>
</comment>
<comment type="catalytic activity">
    <reaction evidence="1 14 15 16">
        <text>Endonucleolytic cleavage to 5'-phosphomonoester.</text>
        <dbReference type="EC" id="3.1.26.4"/>
    </reaction>
</comment>
<sequence>MTQSIKEIEQILNSIDTDDDPRLNEWKRDSRKGVTKLLKSFNLKMKKKHELHKKFTEMQVFEKEARMKNYTIVAGIDEVGRGPLAGPVVAAAVVLPETFYLPGLDDSKKLSDNRKSFLYEEIQKKAVSIGIGYAEAKEIDDVNIYQATKLAMSRAIEDLDIVPQMLLIDAMALETNIPQESIIKGDARSISIAAASVVAKVTRDRYMGKLAKSHPHYKFEKNAGYGTREHLEGLQSHGPCIEHRMSFAPVKTLKN</sequence>